<evidence type="ECO:0000313" key="3">
    <source>
        <dbReference type="Proteomes" id="UP000009881"/>
    </source>
</evidence>
<dbReference type="Proteomes" id="UP000009881">
    <property type="component" value="Unassembled WGS sequence"/>
</dbReference>
<sequence length="92" mass="9855">MEAGNLQGIPQGSTRKTGTARGRRRLRLRRSVCGRVGRRRAGRSAAQAAATAPAPIVRAAAPPPERPARWFGRTKLRIAKGTGQRLCGRKSG</sequence>
<name>K9HAS9_9PROT</name>
<dbReference type="EMBL" id="ANHY01000018">
    <property type="protein sequence ID" value="EKV27653.1"/>
    <property type="molecule type" value="Genomic_DNA"/>
</dbReference>
<feature type="compositionally biased region" description="Low complexity" evidence="1">
    <location>
        <begin position="43"/>
        <end position="54"/>
    </location>
</feature>
<accession>K9HAS9</accession>
<evidence type="ECO:0000256" key="1">
    <source>
        <dbReference type="SAM" id="MobiDB-lite"/>
    </source>
</evidence>
<dbReference type="AlphaFoldDB" id="K9HAS9"/>
<feature type="region of interest" description="Disordered" evidence="1">
    <location>
        <begin position="35"/>
        <end position="54"/>
    </location>
</feature>
<organism evidence="2 3">
    <name type="scientific">Caenispirillum salinarum AK4</name>
    <dbReference type="NCBI Taxonomy" id="1238182"/>
    <lineage>
        <taxon>Bacteria</taxon>
        <taxon>Pseudomonadati</taxon>
        <taxon>Pseudomonadota</taxon>
        <taxon>Alphaproteobacteria</taxon>
        <taxon>Rhodospirillales</taxon>
        <taxon>Novispirillaceae</taxon>
        <taxon>Caenispirillum</taxon>
    </lineage>
</organism>
<evidence type="ECO:0000313" key="2">
    <source>
        <dbReference type="EMBL" id="EKV27653.1"/>
    </source>
</evidence>
<proteinExistence type="predicted"/>
<reference evidence="2 3" key="1">
    <citation type="journal article" date="2013" name="Genome Announc.">
        <title>Draft Genome Sequence of an Alphaproteobacterium, Caenispirillum salinarum AK4(T), Isolated from a Solar Saltern.</title>
        <authorList>
            <person name="Khatri I."/>
            <person name="Singh A."/>
            <person name="Korpole S."/>
            <person name="Pinnaka A.K."/>
            <person name="Subramanian S."/>
        </authorList>
    </citation>
    <scope>NUCLEOTIDE SEQUENCE [LARGE SCALE GENOMIC DNA]</scope>
    <source>
        <strain evidence="2 3">AK4</strain>
    </source>
</reference>
<gene>
    <name evidence="2" type="ORF">C882_1248</name>
</gene>
<keyword evidence="3" id="KW-1185">Reference proteome</keyword>
<comment type="caution">
    <text evidence="2">The sequence shown here is derived from an EMBL/GenBank/DDBJ whole genome shotgun (WGS) entry which is preliminary data.</text>
</comment>
<protein>
    <submittedName>
        <fullName evidence="2">Uncharacterized protein</fullName>
    </submittedName>
</protein>
<feature type="region of interest" description="Disordered" evidence="1">
    <location>
        <begin position="1"/>
        <end position="25"/>
    </location>
</feature>